<dbReference type="GO" id="GO:0016020">
    <property type="term" value="C:membrane"/>
    <property type="evidence" value="ECO:0007669"/>
    <property type="project" value="InterPro"/>
</dbReference>
<accession>A0A8R1UHF4</accession>
<name>A0A2A6CW10_PRIPA</name>
<dbReference type="Proteomes" id="UP000005239">
    <property type="component" value="Unassembled WGS sequence"/>
</dbReference>
<accession>A0A2A6CW10</accession>
<proteinExistence type="inferred from homology"/>
<protein>
    <submittedName>
        <fullName evidence="2">G protein-coupled receptor</fullName>
    </submittedName>
</protein>
<evidence type="ECO:0000256" key="1">
    <source>
        <dbReference type="ARBA" id="ARBA00006803"/>
    </source>
</evidence>
<dbReference type="GO" id="GO:0007606">
    <property type="term" value="P:sensory perception of chemical stimulus"/>
    <property type="evidence" value="ECO:0007669"/>
    <property type="project" value="InterPro"/>
</dbReference>
<keyword evidence="3" id="KW-1185">Reference proteome</keyword>
<dbReference type="AlphaFoldDB" id="A0A2A6CW10"/>
<dbReference type="InterPro" id="IPR052860">
    <property type="entry name" value="NRL-GPCR1"/>
</dbReference>
<evidence type="ECO:0000313" key="3">
    <source>
        <dbReference type="Proteomes" id="UP000005239"/>
    </source>
</evidence>
<reference evidence="2" key="2">
    <citation type="submission" date="2022-06" db="UniProtKB">
        <authorList>
            <consortium name="EnsemblMetazoa"/>
        </authorList>
    </citation>
    <scope>IDENTIFICATION</scope>
    <source>
        <strain evidence="2">PS312</strain>
    </source>
</reference>
<reference evidence="3" key="1">
    <citation type="journal article" date="2008" name="Nat. Genet.">
        <title>The Pristionchus pacificus genome provides a unique perspective on nematode lifestyle and parasitism.</title>
        <authorList>
            <person name="Dieterich C."/>
            <person name="Clifton S.W."/>
            <person name="Schuster L.N."/>
            <person name="Chinwalla A."/>
            <person name="Delehaunty K."/>
            <person name="Dinkelacker I."/>
            <person name="Fulton L."/>
            <person name="Fulton R."/>
            <person name="Godfrey J."/>
            <person name="Minx P."/>
            <person name="Mitreva M."/>
            <person name="Roeseler W."/>
            <person name="Tian H."/>
            <person name="Witte H."/>
            <person name="Yang S.P."/>
            <person name="Wilson R.K."/>
            <person name="Sommer R.J."/>
        </authorList>
    </citation>
    <scope>NUCLEOTIDE SEQUENCE [LARGE SCALE GENOMIC DNA]</scope>
    <source>
        <strain evidence="3">PS312</strain>
    </source>
</reference>
<gene>
    <name evidence="2" type="primary">WBGene00110778</name>
</gene>
<dbReference type="PANTHER" id="PTHR47521">
    <property type="entry name" value="SERPENTINE RECEPTOR, CLASS E (EPSILON)-RELATED"/>
    <property type="match status" value="1"/>
</dbReference>
<comment type="similarity">
    <text evidence="1">Belongs to the nematode receptor-like protein sre family.</text>
</comment>
<dbReference type="EnsemblMetazoa" id="PPA21224.1">
    <property type="protein sequence ID" value="PPA21224.1"/>
    <property type="gene ID" value="WBGene00110778"/>
</dbReference>
<dbReference type="PANTHER" id="PTHR47521:SF18">
    <property type="entry name" value="G PROTEIN-COUPLED RECEPTOR-RELATED"/>
    <property type="match status" value="1"/>
</dbReference>
<evidence type="ECO:0000313" key="2">
    <source>
        <dbReference type="EnsemblMetazoa" id="PPA21224.1"/>
    </source>
</evidence>
<sequence>MAGPPPALLISTVFHRNLHFLLVIGPLTQYIYFIPFHFRAIYKLFGVLPNGQKRTLWFFEDIAIIGSTFNLLAITVERAVATVMVNSYEGLGRKFPVLSIGVTVFQWAVSYFIITKIYDRTWTVVNVLIILAVTIAITAVVFALLPLTSRHVHKVNMTEERRFAQGVKRYQSVENVRSAKVLNRYALFLVVFVAFSLAILYIFKEKSGDYYDYVEVVFNIYYAGGGLLAEALVCYSHPVLKEETMRIVSVVRPTRIPAVEKRRSTVKSIQGQELNINSEAHTAVYFNLYRDAW</sequence>
<dbReference type="OrthoDB" id="5822576at2759"/>
<dbReference type="Pfam" id="PF03125">
    <property type="entry name" value="Sre"/>
    <property type="match status" value="1"/>
</dbReference>
<dbReference type="InterPro" id="IPR004151">
    <property type="entry name" value="7TM_GPCR_serpentine_rcpt_Sre"/>
</dbReference>
<organism evidence="2 3">
    <name type="scientific">Pristionchus pacificus</name>
    <name type="common">Parasitic nematode worm</name>
    <dbReference type="NCBI Taxonomy" id="54126"/>
    <lineage>
        <taxon>Eukaryota</taxon>
        <taxon>Metazoa</taxon>
        <taxon>Ecdysozoa</taxon>
        <taxon>Nematoda</taxon>
        <taxon>Chromadorea</taxon>
        <taxon>Rhabditida</taxon>
        <taxon>Rhabditina</taxon>
        <taxon>Diplogasteromorpha</taxon>
        <taxon>Diplogasteroidea</taxon>
        <taxon>Neodiplogasteridae</taxon>
        <taxon>Pristionchus</taxon>
    </lineage>
</organism>